<proteinExistence type="predicted"/>
<evidence type="ECO:0000313" key="2">
    <source>
        <dbReference type="Proteomes" id="UP000323708"/>
    </source>
</evidence>
<sequence length="374" mass="42129">MDTAASGVIGVTPSISTTIGTRPTFRHPARLFVLFIKRIEILTLALLLLSPGALASRKTDIINMYNGDRITGEIVTLYGGILKVKTDAMGTLNIEWPEVASLTSEYHYELRLSNGERLYGSFDESARPGQIDLVTLFGKQDIEWLEVVEIRAIEDDFLERLDLYLSTTFSYTRASNIGQVSLNTDISYENEDSRNRLTGRTDIVDSNEERSQSTRFDVSRATWRGDRADAFRALFANYEDNDELGLNRRIGVGAGIGRYFVDTHRSRLNGVAGLQLISERFAGEEDNQDVELILTTSFATWKFTTPELDIDLSFSLYPSLTDSGRVRSDGNLRIRWELVSDLYWDITAWVTTDNQAENDNTVDYAITTGVGWTY</sequence>
<evidence type="ECO:0000313" key="1">
    <source>
        <dbReference type="EMBL" id="KAA1193329.1"/>
    </source>
</evidence>
<organism evidence="1 2">
    <name type="scientific">Pseudohalioglobus sediminis</name>
    <dbReference type="NCBI Taxonomy" id="2606449"/>
    <lineage>
        <taxon>Bacteria</taxon>
        <taxon>Pseudomonadati</taxon>
        <taxon>Pseudomonadota</taxon>
        <taxon>Gammaproteobacteria</taxon>
        <taxon>Cellvibrionales</taxon>
        <taxon>Halieaceae</taxon>
        <taxon>Pseudohalioglobus</taxon>
    </lineage>
</organism>
<dbReference type="EMBL" id="VTUX01000002">
    <property type="protein sequence ID" value="KAA1193329.1"/>
    <property type="molecule type" value="Genomic_DNA"/>
</dbReference>
<comment type="caution">
    <text evidence="1">The sequence shown here is derived from an EMBL/GenBank/DDBJ whole genome shotgun (WGS) entry which is preliminary data.</text>
</comment>
<reference evidence="1 2" key="1">
    <citation type="submission" date="2019-09" db="EMBL/GenBank/DDBJ databases">
        <authorList>
            <person name="Chen X.-Y."/>
        </authorList>
    </citation>
    <scope>NUCLEOTIDE SEQUENCE [LARGE SCALE GENOMIC DNA]</scope>
    <source>
        <strain evidence="1 2">NY5</strain>
    </source>
</reference>
<protein>
    <submittedName>
        <fullName evidence="1">DUF481 domain-containing protein</fullName>
    </submittedName>
</protein>
<gene>
    <name evidence="1" type="ORF">F0M18_05665</name>
</gene>
<dbReference type="AlphaFoldDB" id="A0A5B0X567"/>
<dbReference type="InterPro" id="IPR007433">
    <property type="entry name" value="DUF481"/>
</dbReference>
<accession>A0A5B0X567</accession>
<dbReference type="Proteomes" id="UP000323708">
    <property type="component" value="Unassembled WGS sequence"/>
</dbReference>
<dbReference type="RefSeq" id="WP_149610436.1">
    <property type="nucleotide sequence ID" value="NZ_VTUX01000002.1"/>
</dbReference>
<dbReference type="Pfam" id="PF04338">
    <property type="entry name" value="DUF481"/>
    <property type="match status" value="1"/>
</dbReference>
<keyword evidence="2" id="KW-1185">Reference proteome</keyword>
<name>A0A5B0X567_9GAMM</name>